<dbReference type="OrthoDB" id="955066at2"/>
<keyword evidence="1" id="KW-1133">Transmembrane helix</keyword>
<feature type="transmembrane region" description="Helical" evidence="1">
    <location>
        <begin position="89"/>
        <end position="108"/>
    </location>
</feature>
<keyword evidence="1" id="KW-0472">Membrane</keyword>
<protein>
    <recommendedName>
        <fullName evidence="4">DUF1772 domain-containing protein</fullName>
    </recommendedName>
</protein>
<name>A0A418M6P3_9BACT</name>
<proteinExistence type="predicted"/>
<dbReference type="RefSeq" id="WP_119669378.1">
    <property type="nucleotide sequence ID" value="NZ_QXED01000005.1"/>
</dbReference>
<dbReference type="Proteomes" id="UP000283523">
    <property type="component" value="Unassembled WGS sequence"/>
</dbReference>
<comment type="caution">
    <text evidence="2">The sequence shown here is derived from an EMBL/GenBank/DDBJ whole genome shotgun (WGS) entry which is preliminary data.</text>
</comment>
<dbReference type="AlphaFoldDB" id="A0A418M6P3"/>
<evidence type="ECO:0008006" key="4">
    <source>
        <dbReference type="Google" id="ProtNLM"/>
    </source>
</evidence>
<dbReference type="EMBL" id="QXED01000005">
    <property type="protein sequence ID" value="RIV21587.1"/>
    <property type="molecule type" value="Genomic_DNA"/>
</dbReference>
<feature type="transmembrane region" description="Helical" evidence="1">
    <location>
        <begin position="57"/>
        <end position="77"/>
    </location>
</feature>
<evidence type="ECO:0000313" key="3">
    <source>
        <dbReference type="Proteomes" id="UP000283523"/>
    </source>
</evidence>
<gene>
    <name evidence="2" type="ORF">DYU11_19500</name>
</gene>
<evidence type="ECO:0000313" key="2">
    <source>
        <dbReference type="EMBL" id="RIV21587.1"/>
    </source>
</evidence>
<feature type="transmembrane region" description="Helical" evidence="1">
    <location>
        <begin position="7"/>
        <end position="27"/>
    </location>
</feature>
<organism evidence="2 3">
    <name type="scientific">Fibrisoma montanum</name>
    <dbReference type="NCBI Taxonomy" id="2305895"/>
    <lineage>
        <taxon>Bacteria</taxon>
        <taxon>Pseudomonadati</taxon>
        <taxon>Bacteroidota</taxon>
        <taxon>Cytophagia</taxon>
        <taxon>Cytophagales</taxon>
        <taxon>Spirosomataceae</taxon>
        <taxon>Fibrisoma</taxon>
    </lineage>
</organism>
<feature type="transmembrane region" description="Helical" evidence="1">
    <location>
        <begin position="139"/>
        <end position="157"/>
    </location>
</feature>
<reference evidence="2 3" key="1">
    <citation type="submission" date="2018-08" db="EMBL/GenBank/DDBJ databases">
        <title>Fibrisoma montanum sp. nov., isolated from Danxia mountain soil.</title>
        <authorList>
            <person name="Huang Y."/>
        </authorList>
    </citation>
    <scope>NUCLEOTIDE SEQUENCE [LARGE SCALE GENOMIC DNA]</scope>
    <source>
        <strain evidence="2 3">HYT19</strain>
    </source>
</reference>
<keyword evidence="1" id="KW-0812">Transmembrane</keyword>
<keyword evidence="3" id="KW-1185">Reference proteome</keyword>
<evidence type="ECO:0000256" key="1">
    <source>
        <dbReference type="SAM" id="Phobius"/>
    </source>
</evidence>
<accession>A0A418M6P3</accession>
<sequence length="168" mass="18798">MRDVHSLRWFLGFTLFGLAHWFFGNLYETVAFTPNTLADPATALTHWNAFTKVTNPVWYFVPMSPLTFLAALGAYWTGRGQSNSLRRSLLATLLFTSAGVLLTVYIVTQINLKVFFSGADLLATREQVNQLVWRGMPWGIMRLICIGAALATAMSAYNRLLRTGTEQA</sequence>